<dbReference type="PATRIC" id="fig|1223523.3.peg.1080"/>
<evidence type="ECO:0000256" key="1">
    <source>
        <dbReference type="ARBA" id="ARBA00007637"/>
    </source>
</evidence>
<dbReference type="eggNOG" id="COG1087">
    <property type="taxonomic scope" value="Bacteria"/>
</dbReference>
<dbReference type="Pfam" id="PF01370">
    <property type="entry name" value="Epimerase"/>
    <property type="match status" value="1"/>
</dbReference>
<name>M3CC80_STRM1</name>
<evidence type="ECO:0000259" key="2">
    <source>
        <dbReference type="Pfam" id="PF01370"/>
    </source>
</evidence>
<dbReference type="RefSeq" id="WP_004940298.1">
    <property type="nucleotide sequence ID" value="NZ_AORZ01000009.1"/>
</dbReference>
<proteinExistence type="inferred from homology"/>
<reference evidence="3 4" key="1">
    <citation type="journal article" date="2013" name="Genome Announc.">
        <title>Whole-Genome Shotgun Assembly and Analysis of the Genome of Streptomyces mobaraensis DSM 40847, a Strain for Industrial Production of Microbial Transglutaminase.</title>
        <authorList>
            <person name="Yang H."/>
            <person name="He T."/>
            <person name="Wu W."/>
            <person name="Zhu W."/>
            <person name="Lu B."/>
            <person name="Sun W."/>
        </authorList>
    </citation>
    <scope>NUCLEOTIDE SEQUENCE [LARGE SCALE GENOMIC DNA]</scope>
    <source>
        <strain evidence="3 4">DSM 40847</strain>
    </source>
</reference>
<dbReference type="SUPFAM" id="SSF51735">
    <property type="entry name" value="NAD(P)-binding Rossmann-fold domains"/>
    <property type="match status" value="1"/>
</dbReference>
<feature type="domain" description="NAD-dependent epimerase/dehydratase" evidence="2">
    <location>
        <begin position="14"/>
        <end position="245"/>
    </location>
</feature>
<dbReference type="InterPro" id="IPR001509">
    <property type="entry name" value="Epimerase_deHydtase"/>
</dbReference>
<dbReference type="InterPro" id="IPR036291">
    <property type="entry name" value="NAD(P)-bd_dom_sf"/>
</dbReference>
<dbReference type="Proteomes" id="UP000011740">
    <property type="component" value="Unassembled WGS sequence"/>
</dbReference>
<dbReference type="Gene3D" id="3.40.50.720">
    <property type="entry name" value="NAD(P)-binding Rossmann-like Domain"/>
    <property type="match status" value="1"/>
</dbReference>
<dbReference type="PANTHER" id="PTHR43000">
    <property type="entry name" value="DTDP-D-GLUCOSE 4,6-DEHYDRATASE-RELATED"/>
    <property type="match status" value="1"/>
</dbReference>
<comment type="similarity">
    <text evidence="1">Belongs to the NAD(P)-dependent epimerase/dehydratase family.</text>
</comment>
<comment type="caution">
    <text evidence="3">The sequence shown here is derived from an EMBL/GenBank/DDBJ whole genome shotgun (WGS) entry which is preliminary data.</text>
</comment>
<dbReference type="AlphaFoldDB" id="M3CC80"/>
<dbReference type="Gene3D" id="3.90.25.10">
    <property type="entry name" value="UDP-galactose 4-epimerase, domain 1"/>
    <property type="match status" value="1"/>
</dbReference>
<sequence length="322" mass="33584">MSMFPGFPDGTRLLVTGGAGFIGSHLVDALLEAGAEVTVLDDLTTGDPERLDPRAELRRVDVADAAALGEAVRSVRPDAVCHLAAQIDVRVSVADPAADARVNVEGTINVLEAARAVGARVVFASTGGALYGEGVPVPTGEDTLPGPGAPYGTAKYCAEQYVGLFNRLHGTRHSVLRLGNVYGPRQSPGGEAGVIAIHCGLARDGEVPTVFGDGTQTRDYVYVGDVAEAFLAALRHPAPGVWNIGTGKGSTVLEVLDHIAAASGRELRPRFAPRRPGEIQHSTLDVSRAAADLGWTASVPLEKGIAATYDWVRSGSPVRQRA</sequence>
<evidence type="ECO:0000313" key="3">
    <source>
        <dbReference type="EMBL" id="EMF01601.1"/>
    </source>
</evidence>
<evidence type="ECO:0000313" key="4">
    <source>
        <dbReference type="Proteomes" id="UP000011740"/>
    </source>
</evidence>
<protein>
    <submittedName>
        <fullName evidence="3">UDP-glucose 4-epimerase</fullName>
    </submittedName>
</protein>
<gene>
    <name evidence="3" type="ORF">H340_05319</name>
</gene>
<organism evidence="3 4">
    <name type="scientific">Streptomyces mobaraensis (strain ATCC 29032 / DSM 40847 / JCM 4168 / NBRC 13819 / NCIMB 11159 / IPCR 16-22)</name>
    <dbReference type="NCBI Taxonomy" id="1223523"/>
    <lineage>
        <taxon>Bacteria</taxon>
        <taxon>Bacillati</taxon>
        <taxon>Actinomycetota</taxon>
        <taxon>Actinomycetes</taxon>
        <taxon>Kitasatosporales</taxon>
        <taxon>Streptomycetaceae</taxon>
        <taxon>Streptomyces</taxon>
    </lineage>
</organism>
<accession>M3CC80</accession>
<dbReference type="STRING" id="1223523.H340_05319"/>
<dbReference type="EMBL" id="AORZ01000009">
    <property type="protein sequence ID" value="EMF01601.1"/>
    <property type="molecule type" value="Genomic_DNA"/>
</dbReference>